<dbReference type="GO" id="GO:0030968">
    <property type="term" value="P:endoplasmic reticulum unfolded protein response"/>
    <property type="evidence" value="ECO:0007669"/>
    <property type="project" value="TreeGrafter"/>
</dbReference>
<evidence type="ECO:0000313" key="4">
    <source>
        <dbReference type="Proteomes" id="UP000887578"/>
    </source>
</evidence>
<dbReference type="GO" id="GO:0005524">
    <property type="term" value="F:ATP binding"/>
    <property type="evidence" value="ECO:0007669"/>
    <property type="project" value="UniProtKB-KW"/>
</dbReference>
<name>A0A914QG90_9BILA</name>
<proteinExistence type="inferred from homology"/>
<evidence type="ECO:0000256" key="3">
    <source>
        <dbReference type="ARBA" id="ARBA00022840"/>
    </source>
</evidence>
<accession>A0A914QG90</accession>
<evidence type="ECO:0000256" key="1">
    <source>
        <dbReference type="ARBA" id="ARBA00007381"/>
    </source>
</evidence>
<evidence type="ECO:0000256" key="2">
    <source>
        <dbReference type="ARBA" id="ARBA00022741"/>
    </source>
</evidence>
<dbReference type="InterPro" id="IPR013126">
    <property type="entry name" value="Hsp_70_fam"/>
</dbReference>
<comment type="similarity">
    <text evidence="1">Belongs to the heat shock protein 70 family.</text>
</comment>
<dbReference type="Proteomes" id="UP000887578">
    <property type="component" value="Unplaced"/>
</dbReference>
<dbReference type="SUPFAM" id="SSF53067">
    <property type="entry name" value="Actin-like ATPase domain"/>
    <property type="match status" value="1"/>
</dbReference>
<protein>
    <submittedName>
        <fullName evidence="5">Heat shock protein 70</fullName>
    </submittedName>
</protein>
<keyword evidence="4" id="KW-1185">Reference proteome</keyword>
<evidence type="ECO:0000313" key="5">
    <source>
        <dbReference type="WBParaSite" id="PDA_v2.g3077.t1"/>
    </source>
</evidence>
<dbReference type="PRINTS" id="PR00301">
    <property type="entry name" value="HEATSHOCK70"/>
</dbReference>
<keyword evidence="3" id="KW-0067">ATP-binding</keyword>
<dbReference type="PANTHER" id="PTHR45639:SF34">
    <property type="entry name" value="CHAPERONE PROTEIN DNAK"/>
    <property type="match status" value="1"/>
</dbReference>
<dbReference type="InterPro" id="IPR043129">
    <property type="entry name" value="ATPase_NBD"/>
</dbReference>
<dbReference type="Pfam" id="PF00012">
    <property type="entry name" value="HSP70"/>
    <property type="match status" value="1"/>
</dbReference>
<reference evidence="5" key="1">
    <citation type="submission" date="2022-11" db="UniProtKB">
        <authorList>
            <consortium name="WormBaseParasite"/>
        </authorList>
    </citation>
    <scope>IDENTIFICATION</scope>
</reference>
<organism evidence="4 5">
    <name type="scientific">Panagrolaimus davidi</name>
    <dbReference type="NCBI Taxonomy" id="227884"/>
    <lineage>
        <taxon>Eukaryota</taxon>
        <taxon>Metazoa</taxon>
        <taxon>Ecdysozoa</taxon>
        <taxon>Nematoda</taxon>
        <taxon>Chromadorea</taxon>
        <taxon>Rhabditida</taxon>
        <taxon>Tylenchina</taxon>
        <taxon>Panagrolaimomorpha</taxon>
        <taxon>Panagrolaimoidea</taxon>
        <taxon>Panagrolaimidae</taxon>
        <taxon>Panagrolaimus</taxon>
    </lineage>
</organism>
<dbReference type="WBParaSite" id="PDA_v2.g3077.t1">
    <property type="protein sequence ID" value="PDA_v2.g3077.t1"/>
    <property type="gene ID" value="PDA_v2.g3077"/>
</dbReference>
<dbReference type="PROSITE" id="PS00297">
    <property type="entry name" value="HSP70_1"/>
    <property type="match status" value="1"/>
</dbReference>
<dbReference type="Gene3D" id="3.30.420.40">
    <property type="match status" value="1"/>
</dbReference>
<dbReference type="AlphaFoldDB" id="A0A914QG90"/>
<keyword evidence="2" id="KW-0547">Nucleotide-binding</keyword>
<dbReference type="GO" id="GO:0140662">
    <property type="term" value="F:ATP-dependent protein folding chaperone"/>
    <property type="evidence" value="ECO:0007669"/>
    <property type="project" value="InterPro"/>
</dbReference>
<dbReference type="PANTHER" id="PTHR45639">
    <property type="entry name" value="HSC70CB, ISOFORM G-RELATED"/>
    <property type="match status" value="1"/>
</dbReference>
<sequence>MPADVSQIIGIDLGTTFSVVGIWKNGKAEIIANKEGFRTTPSCVSYTTKELLVGNAAKTKQDQNLENTVYGLLTI</sequence>
<dbReference type="InterPro" id="IPR018181">
    <property type="entry name" value="Heat_shock_70_CS"/>
</dbReference>
<dbReference type="FunFam" id="3.30.420.40:FF:000028">
    <property type="entry name" value="heat shock 70 kDa protein-like"/>
    <property type="match status" value="1"/>
</dbReference>
<dbReference type="GO" id="GO:0034663">
    <property type="term" value="C:endoplasmic reticulum chaperone complex"/>
    <property type="evidence" value="ECO:0007669"/>
    <property type="project" value="TreeGrafter"/>
</dbReference>